<protein>
    <recommendedName>
        <fullName evidence="12">RRM domain-containing protein</fullName>
    </recommendedName>
</protein>
<dbReference type="InterPro" id="IPR035979">
    <property type="entry name" value="RBD_domain_sf"/>
</dbReference>
<evidence type="ECO:0000256" key="6">
    <source>
        <dbReference type="ARBA" id="ARBA00022737"/>
    </source>
</evidence>
<evidence type="ECO:0000256" key="4">
    <source>
        <dbReference type="ARBA" id="ARBA00022553"/>
    </source>
</evidence>
<dbReference type="SUPFAM" id="SSF54928">
    <property type="entry name" value="RNA-binding domain, RBD"/>
    <property type="match status" value="1"/>
</dbReference>
<dbReference type="Gene3D" id="3.30.70.330">
    <property type="match status" value="2"/>
</dbReference>
<proteinExistence type="inferred from homology"/>
<evidence type="ECO:0000256" key="8">
    <source>
        <dbReference type="ARBA" id="ARBA00023187"/>
    </source>
</evidence>
<reference evidence="13 14" key="1">
    <citation type="submission" date="2021-04" db="EMBL/GenBank/DDBJ databases">
        <authorList>
            <person name="De Guttry C."/>
            <person name="Zahm M."/>
            <person name="Klopp C."/>
            <person name="Cabau C."/>
            <person name="Louis A."/>
            <person name="Berthelot C."/>
            <person name="Parey E."/>
            <person name="Roest Crollius H."/>
            <person name="Montfort J."/>
            <person name="Robinson-Rechavi M."/>
            <person name="Bucao C."/>
            <person name="Bouchez O."/>
            <person name="Gislard M."/>
            <person name="Lluch J."/>
            <person name="Milhes M."/>
            <person name="Lampietro C."/>
            <person name="Lopez Roques C."/>
            <person name="Donnadieu C."/>
            <person name="Braasch I."/>
            <person name="Desvignes T."/>
            <person name="Postlethwait J."/>
            <person name="Bobe J."/>
            <person name="Wedekind C."/>
            <person name="Guiguen Y."/>
        </authorList>
    </citation>
    <scope>NUCLEOTIDE SEQUENCE [LARGE SCALE GENOMIC DNA]</scope>
    <source>
        <strain evidence="13">Cs_M1</strain>
        <tissue evidence="13">Blood</tissue>
    </source>
</reference>
<dbReference type="PROSITE" id="PS50102">
    <property type="entry name" value="RRM"/>
    <property type="match status" value="2"/>
</dbReference>
<feature type="compositionally biased region" description="Polar residues" evidence="11">
    <location>
        <begin position="340"/>
        <end position="353"/>
    </location>
</feature>
<name>A0AAN8R019_9TELE</name>
<feature type="compositionally biased region" description="Gly residues" evidence="11">
    <location>
        <begin position="77"/>
        <end position="87"/>
    </location>
</feature>
<keyword evidence="6" id="KW-0677">Repeat</keyword>
<dbReference type="InterPro" id="IPR050374">
    <property type="entry name" value="RRT5_SRSF_SR"/>
</dbReference>
<dbReference type="SMART" id="SM00360">
    <property type="entry name" value="RRM"/>
    <property type="match status" value="2"/>
</dbReference>
<dbReference type="Pfam" id="PF00076">
    <property type="entry name" value="RRM_1"/>
    <property type="match status" value="2"/>
</dbReference>
<dbReference type="AlphaFoldDB" id="A0AAN8R019"/>
<evidence type="ECO:0000256" key="7">
    <source>
        <dbReference type="ARBA" id="ARBA00022884"/>
    </source>
</evidence>
<evidence type="ECO:0000256" key="3">
    <source>
        <dbReference type="ARBA" id="ARBA00022491"/>
    </source>
</evidence>
<comment type="caution">
    <text evidence="13">The sequence shown here is derived from an EMBL/GenBank/DDBJ whole genome shotgun (WGS) entry which is preliminary data.</text>
</comment>
<feature type="domain" description="RRM" evidence="12">
    <location>
        <begin position="109"/>
        <end position="182"/>
    </location>
</feature>
<dbReference type="InterPro" id="IPR000504">
    <property type="entry name" value="RRM_dom"/>
</dbReference>
<keyword evidence="9" id="KW-0539">Nucleus</keyword>
<evidence type="ECO:0000313" key="13">
    <source>
        <dbReference type="EMBL" id="KAK6318921.1"/>
    </source>
</evidence>
<evidence type="ECO:0000256" key="9">
    <source>
        <dbReference type="ARBA" id="ARBA00023242"/>
    </source>
</evidence>
<sequence length="402" mass="45873">MPRVYVGRLSYHIREKDIQSFFLWLLEVDLKNGYGFVEYDDTRDADDAVYELNGKDLCGERVIIEHARGPRRDRDGYGGGFNQGDGSSGYSSRSHTGWDKYGPPVRTEYRLIVDNLSSRCSWQDLKDFMCQAGEVTYADAHKKQPNEGVIEFLSRSDMRRALEKLDGTDINGRMIRLVEDKPRRRRSYSGSCSRSRSRRRFRSRSRRRRSSGSHSRSPSRSRSRSARRSRSRSNQKSHSRSGKKSLSKSLKSRSKSRSRSLTRKSRSRSHSHTHKSLSHSVSHKSSSRSDARKSRSKSQSKVKSERGSRSHSKEKSVSKKSQSRSPFPSENGNGERAKSASKSPSPQEDHYQSNQNVSEMYDSILHRPLSLPVGTSSVVCDMLMGLLQKDQHRRLGAIADFE</sequence>
<keyword evidence="14" id="KW-1185">Reference proteome</keyword>
<organism evidence="13 14">
    <name type="scientific">Coregonus suidteri</name>
    <dbReference type="NCBI Taxonomy" id="861788"/>
    <lineage>
        <taxon>Eukaryota</taxon>
        <taxon>Metazoa</taxon>
        <taxon>Chordata</taxon>
        <taxon>Craniata</taxon>
        <taxon>Vertebrata</taxon>
        <taxon>Euteleostomi</taxon>
        <taxon>Actinopterygii</taxon>
        <taxon>Neopterygii</taxon>
        <taxon>Teleostei</taxon>
        <taxon>Protacanthopterygii</taxon>
        <taxon>Salmoniformes</taxon>
        <taxon>Salmonidae</taxon>
        <taxon>Coregoninae</taxon>
        <taxon>Coregonus</taxon>
    </lineage>
</organism>
<comment type="similarity">
    <text evidence="2">Belongs to the splicing factor SR family.</text>
</comment>
<evidence type="ECO:0000256" key="2">
    <source>
        <dbReference type="ARBA" id="ARBA00010269"/>
    </source>
</evidence>
<feature type="region of interest" description="Disordered" evidence="11">
    <location>
        <begin position="69"/>
        <end position="97"/>
    </location>
</feature>
<dbReference type="GO" id="GO:0016607">
    <property type="term" value="C:nuclear speck"/>
    <property type="evidence" value="ECO:0007669"/>
    <property type="project" value="UniProtKB-SubCell"/>
</dbReference>
<dbReference type="GO" id="GO:0008380">
    <property type="term" value="P:RNA splicing"/>
    <property type="evidence" value="ECO:0007669"/>
    <property type="project" value="UniProtKB-KW"/>
</dbReference>
<dbReference type="CDD" id="cd12766">
    <property type="entry name" value="RRM2_SRSF6"/>
    <property type="match status" value="1"/>
</dbReference>
<dbReference type="FunFam" id="3.30.70.330:FF:000190">
    <property type="entry name" value="serine/arginine-rich splicing factor 4 isoform X1"/>
    <property type="match status" value="1"/>
</dbReference>
<evidence type="ECO:0000313" key="14">
    <source>
        <dbReference type="Proteomes" id="UP001356427"/>
    </source>
</evidence>
<dbReference type="PANTHER" id="PTHR23003:SF52">
    <property type="entry name" value="SERINE_ARGININE-RICH SPLICING FACTOR 6"/>
    <property type="match status" value="1"/>
</dbReference>
<keyword evidence="4" id="KW-0597">Phosphoprotein</keyword>
<evidence type="ECO:0000256" key="11">
    <source>
        <dbReference type="SAM" id="MobiDB-lite"/>
    </source>
</evidence>
<comment type="subcellular location">
    <subcellularLocation>
        <location evidence="1">Nucleus speckle</location>
    </subcellularLocation>
</comment>
<keyword evidence="7 10" id="KW-0694">RNA-binding</keyword>
<evidence type="ECO:0000259" key="12">
    <source>
        <dbReference type="PROSITE" id="PS50102"/>
    </source>
</evidence>
<dbReference type="GO" id="GO:0005737">
    <property type="term" value="C:cytoplasm"/>
    <property type="evidence" value="ECO:0007669"/>
    <property type="project" value="TreeGrafter"/>
</dbReference>
<accession>A0AAN8R019</accession>
<feature type="compositionally biased region" description="Basic residues" evidence="11">
    <location>
        <begin position="195"/>
        <end position="286"/>
    </location>
</feature>
<dbReference type="Proteomes" id="UP001356427">
    <property type="component" value="Unassembled WGS sequence"/>
</dbReference>
<keyword evidence="8" id="KW-0508">mRNA splicing</keyword>
<dbReference type="FunFam" id="3.30.70.330:FF:000028">
    <property type="entry name" value="Putative serine/arginine-rich splicing factor 4"/>
    <property type="match status" value="1"/>
</dbReference>
<evidence type="ECO:0000256" key="1">
    <source>
        <dbReference type="ARBA" id="ARBA00004324"/>
    </source>
</evidence>
<keyword evidence="3" id="KW-0678">Repressor</keyword>
<feature type="compositionally biased region" description="Basic and acidic residues" evidence="11">
    <location>
        <begin position="302"/>
        <end position="317"/>
    </location>
</feature>
<keyword evidence="5" id="KW-0507">mRNA processing</keyword>
<evidence type="ECO:0000256" key="10">
    <source>
        <dbReference type="PROSITE-ProRule" id="PRU00176"/>
    </source>
</evidence>
<dbReference type="GO" id="GO:0003729">
    <property type="term" value="F:mRNA binding"/>
    <property type="evidence" value="ECO:0007669"/>
    <property type="project" value="TreeGrafter"/>
</dbReference>
<feature type="region of interest" description="Disordered" evidence="11">
    <location>
        <begin position="181"/>
        <end position="353"/>
    </location>
</feature>
<feature type="domain" description="RRM" evidence="12">
    <location>
        <begin position="2"/>
        <end position="69"/>
    </location>
</feature>
<dbReference type="PANTHER" id="PTHR23003">
    <property type="entry name" value="RNA RECOGNITION MOTIF RRM DOMAIN CONTAINING PROTEIN"/>
    <property type="match status" value="1"/>
</dbReference>
<dbReference type="InterPro" id="IPR012677">
    <property type="entry name" value="Nucleotide-bd_a/b_plait_sf"/>
</dbReference>
<dbReference type="GO" id="GO:0006397">
    <property type="term" value="P:mRNA processing"/>
    <property type="evidence" value="ECO:0007669"/>
    <property type="project" value="UniProtKB-KW"/>
</dbReference>
<dbReference type="EMBL" id="JAGTTL010000008">
    <property type="protein sequence ID" value="KAK6318921.1"/>
    <property type="molecule type" value="Genomic_DNA"/>
</dbReference>
<gene>
    <name evidence="13" type="ORF">J4Q44_G00101320</name>
</gene>
<evidence type="ECO:0000256" key="5">
    <source>
        <dbReference type="ARBA" id="ARBA00022664"/>
    </source>
</evidence>